<accession>A0A9P3GH22</accession>
<dbReference type="EMBL" id="BPQB01000032">
    <property type="protein sequence ID" value="GJE93499.1"/>
    <property type="molecule type" value="Genomic_DNA"/>
</dbReference>
<organism evidence="1 2">
    <name type="scientific">Phanerochaete sordida</name>
    <dbReference type="NCBI Taxonomy" id="48140"/>
    <lineage>
        <taxon>Eukaryota</taxon>
        <taxon>Fungi</taxon>
        <taxon>Dikarya</taxon>
        <taxon>Basidiomycota</taxon>
        <taxon>Agaricomycotina</taxon>
        <taxon>Agaricomycetes</taxon>
        <taxon>Polyporales</taxon>
        <taxon>Phanerochaetaceae</taxon>
        <taxon>Phanerochaete</taxon>
    </lineage>
</organism>
<gene>
    <name evidence="1" type="ORF">PsYK624_096580</name>
</gene>
<dbReference type="AlphaFoldDB" id="A0A9P3GH22"/>
<keyword evidence="2" id="KW-1185">Reference proteome</keyword>
<dbReference type="Proteomes" id="UP000703269">
    <property type="component" value="Unassembled WGS sequence"/>
</dbReference>
<proteinExistence type="predicted"/>
<name>A0A9P3GH22_9APHY</name>
<comment type="caution">
    <text evidence="1">The sequence shown here is derived from an EMBL/GenBank/DDBJ whole genome shotgun (WGS) entry which is preliminary data.</text>
</comment>
<evidence type="ECO:0000313" key="1">
    <source>
        <dbReference type="EMBL" id="GJE93499.1"/>
    </source>
</evidence>
<reference evidence="1 2" key="1">
    <citation type="submission" date="2021-08" db="EMBL/GenBank/DDBJ databases">
        <title>Draft Genome Sequence of Phanerochaete sordida strain YK-624.</title>
        <authorList>
            <person name="Mori T."/>
            <person name="Dohra H."/>
            <person name="Suzuki T."/>
            <person name="Kawagishi H."/>
            <person name="Hirai H."/>
        </authorList>
    </citation>
    <scope>NUCLEOTIDE SEQUENCE [LARGE SCALE GENOMIC DNA]</scope>
    <source>
        <strain evidence="1 2">YK-624</strain>
    </source>
</reference>
<evidence type="ECO:0000313" key="2">
    <source>
        <dbReference type="Proteomes" id="UP000703269"/>
    </source>
</evidence>
<protein>
    <submittedName>
        <fullName evidence="1">Uncharacterized protein</fullName>
    </submittedName>
</protein>
<sequence>MPSHEARTRCPRPHCKFPTVGGAGSPAGSIIRLIPSHVYLATICLFILWKKSNPNLGCYALGSLLN</sequence>